<accession>A0A6C0KIL8</accession>
<dbReference type="EMBL" id="MN740887">
    <property type="protein sequence ID" value="QHU16667.1"/>
    <property type="molecule type" value="Genomic_DNA"/>
</dbReference>
<protein>
    <submittedName>
        <fullName evidence="1">Uncharacterized protein</fullName>
    </submittedName>
</protein>
<evidence type="ECO:0000313" key="1">
    <source>
        <dbReference type="EMBL" id="QHU16667.1"/>
    </source>
</evidence>
<name>A0A6C0KIL8_9ZZZZ</name>
<proteinExistence type="predicted"/>
<organism evidence="1">
    <name type="scientific">viral metagenome</name>
    <dbReference type="NCBI Taxonomy" id="1070528"/>
    <lineage>
        <taxon>unclassified sequences</taxon>
        <taxon>metagenomes</taxon>
        <taxon>organismal metagenomes</taxon>
    </lineage>
</organism>
<dbReference type="AlphaFoldDB" id="A0A6C0KIL8"/>
<reference evidence="1" key="1">
    <citation type="journal article" date="2020" name="Nature">
        <title>Giant virus diversity and host interactions through global metagenomics.</title>
        <authorList>
            <person name="Schulz F."/>
            <person name="Roux S."/>
            <person name="Paez-Espino D."/>
            <person name="Jungbluth S."/>
            <person name="Walsh D.A."/>
            <person name="Denef V.J."/>
            <person name="McMahon K.D."/>
            <person name="Konstantinidis K.T."/>
            <person name="Eloe-Fadrosh E.A."/>
            <person name="Kyrpides N.C."/>
            <person name="Woyke T."/>
        </authorList>
    </citation>
    <scope>NUCLEOTIDE SEQUENCE</scope>
    <source>
        <strain evidence="1">GVMAG-S-3300012000-53</strain>
    </source>
</reference>
<sequence length="104" mass="11941">MRPNTLQSIIASQAVLSSITNKINTEIISENTVVNIFKQLQTHASEDIIYGLVFAGSLYSQYKYTYYIENKLQDIDVFTNTQRRTNTILLTFLIIFTKNIENAL</sequence>